<dbReference type="PANTHER" id="PTHR33932:SF4">
    <property type="entry name" value="NA(+)_H(+) ANTIPORTER SUBUNIT B"/>
    <property type="match status" value="1"/>
</dbReference>
<dbReference type="OrthoDB" id="2085045at2"/>
<dbReference type="AlphaFoldDB" id="A0A6N6N3N5"/>
<evidence type="ECO:0000256" key="4">
    <source>
        <dbReference type="ARBA" id="ARBA00022692"/>
    </source>
</evidence>
<feature type="transmembrane region" description="Helical" evidence="7">
    <location>
        <begin position="120"/>
        <end position="137"/>
    </location>
</feature>
<proteinExistence type="inferred from homology"/>
<dbReference type="Pfam" id="PF20501">
    <property type="entry name" value="MbhE"/>
    <property type="match status" value="1"/>
</dbReference>
<dbReference type="Proteomes" id="UP000438699">
    <property type="component" value="Unassembled WGS sequence"/>
</dbReference>
<dbReference type="PANTHER" id="PTHR33932">
    <property type="entry name" value="NA(+)/H(+) ANTIPORTER SUBUNIT B"/>
    <property type="match status" value="1"/>
</dbReference>
<dbReference type="GO" id="GO:0005886">
    <property type="term" value="C:plasma membrane"/>
    <property type="evidence" value="ECO:0007669"/>
    <property type="project" value="UniProtKB-SubCell"/>
</dbReference>
<dbReference type="InterPro" id="IPR050622">
    <property type="entry name" value="CPA3_antiporter_subunitB"/>
</dbReference>
<evidence type="ECO:0000256" key="5">
    <source>
        <dbReference type="ARBA" id="ARBA00022989"/>
    </source>
</evidence>
<keyword evidence="6 7" id="KW-0472">Membrane</keyword>
<feature type="domain" description="Na+/H+ antiporter MnhB subunit-related protein" evidence="8">
    <location>
        <begin position="112"/>
        <end position="237"/>
    </location>
</feature>
<feature type="transmembrane region" description="Helical" evidence="7">
    <location>
        <begin position="67"/>
        <end position="85"/>
    </location>
</feature>
<organism evidence="10 11">
    <name type="scientific">Pseudodesulfovibrio senegalensis</name>
    <dbReference type="NCBI Taxonomy" id="1721087"/>
    <lineage>
        <taxon>Bacteria</taxon>
        <taxon>Pseudomonadati</taxon>
        <taxon>Thermodesulfobacteriota</taxon>
        <taxon>Desulfovibrionia</taxon>
        <taxon>Desulfovibrionales</taxon>
        <taxon>Desulfovibrionaceae</taxon>
    </lineage>
</organism>
<protein>
    <submittedName>
        <fullName evidence="10">Sodium:proton antiporter</fullName>
    </submittedName>
</protein>
<evidence type="ECO:0000313" key="11">
    <source>
        <dbReference type="Proteomes" id="UP000438699"/>
    </source>
</evidence>
<name>A0A6N6N3N5_9BACT</name>
<feature type="transmembrane region" description="Helical" evidence="7">
    <location>
        <begin position="174"/>
        <end position="197"/>
    </location>
</feature>
<dbReference type="Pfam" id="PF04039">
    <property type="entry name" value="MnhB"/>
    <property type="match status" value="1"/>
</dbReference>
<comment type="caution">
    <text evidence="10">The sequence shown here is derived from an EMBL/GenBank/DDBJ whole genome shotgun (WGS) entry which is preliminary data.</text>
</comment>
<sequence length="253" mass="26953">MKKLTLAAVVIAGLLLALTTLDFPRWGDPQTPASMHVSARFIEKSLEEMATPNIVTAVLGDYRAFDTMLETIVVFTAGLACFFILRTRMTREDLEPAAPENDPLDLAGEDLVIKTVARTFIPLIQLFGLYVLAHGHYSPGGGFQGGVIFAAAYILLAVSHDMKTALRHMSERASHLLSAAGVLLFAGIGVICMTNGVNFLDYGGLAGILGMSLATGHSFAILLIESGVALTVTAALIMIFKLLSSHGTVQEGF</sequence>
<evidence type="ECO:0000256" key="3">
    <source>
        <dbReference type="ARBA" id="ARBA00022475"/>
    </source>
</evidence>
<dbReference type="InterPro" id="IPR007182">
    <property type="entry name" value="MnhB"/>
</dbReference>
<keyword evidence="5 7" id="KW-1133">Transmembrane helix</keyword>
<comment type="subcellular location">
    <subcellularLocation>
        <location evidence="1">Cell membrane</location>
        <topology evidence="1">Multi-pass membrane protein</topology>
    </subcellularLocation>
</comment>
<gene>
    <name evidence="10" type="ORF">F8A88_00870</name>
</gene>
<dbReference type="RefSeq" id="WP_151149050.1">
    <property type="nucleotide sequence ID" value="NZ_WAIE01000001.1"/>
</dbReference>
<comment type="similarity">
    <text evidence="2">Belongs to the CPA3 antiporters (TC 2.A.63) subunit B family.</text>
</comment>
<evidence type="ECO:0000313" key="10">
    <source>
        <dbReference type="EMBL" id="KAB1442860.1"/>
    </source>
</evidence>
<evidence type="ECO:0000259" key="9">
    <source>
        <dbReference type="Pfam" id="PF20501"/>
    </source>
</evidence>
<evidence type="ECO:0000256" key="7">
    <source>
        <dbReference type="SAM" id="Phobius"/>
    </source>
</evidence>
<feature type="domain" description="MrpA C-terminal/MbhE" evidence="9">
    <location>
        <begin position="31"/>
        <end position="93"/>
    </location>
</feature>
<dbReference type="EMBL" id="WAIE01000001">
    <property type="protein sequence ID" value="KAB1442860.1"/>
    <property type="molecule type" value="Genomic_DNA"/>
</dbReference>
<keyword evidence="11" id="KW-1185">Reference proteome</keyword>
<accession>A0A6N6N3N5</accession>
<keyword evidence="3" id="KW-1003">Cell membrane</keyword>
<evidence type="ECO:0000256" key="6">
    <source>
        <dbReference type="ARBA" id="ARBA00023136"/>
    </source>
</evidence>
<feature type="transmembrane region" description="Helical" evidence="7">
    <location>
        <begin position="143"/>
        <end position="162"/>
    </location>
</feature>
<feature type="transmembrane region" description="Helical" evidence="7">
    <location>
        <begin position="217"/>
        <end position="240"/>
    </location>
</feature>
<evidence type="ECO:0000256" key="1">
    <source>
        <dbReference type="ARBA" id="ARBA00004651"/>
    </source>
</evidence>
<dbReference type="InterPro" id="IPR046806">
    <property type="entry name" value="MrpA_C/MbhE"/>
</dbReference>
<evidence type="ECO:0000259" key="8">
    <source>
        <dbReference type="Pfam" id="PF04039"/>
    </source>
</evidence>
<reference evidence="10 11" key="1">
    <citation type="journal article" date="2017" name="Int. J. Syst. Evol. Microbiol.">
        <title>Desulfovibrio senegalensis sp. nov., a mesophilic sulfate reducer isolated from marine sediment.</title>
        <authorList>
            <person name="Thioye A."/>
            <person name="Gam Z.B.A."/>
            <person name="Mbengue M."/>
            <person name="Cayol J.L."/>
            <person name="Joseph-Bartoli M."/>
            <person name="Toure-Kane C."/>
            <person name="Labat M."/>
        </authorList>
    </citation>
    <scope>NUCLEOTIDE SEQUENCE [LARGE SCALE GENOMIC DNA]</scope>
    <source>
        <strain evidence="10 11">DSM 101509</strain>
    </source>
</reference>
<evidence type="ECO:0000256" key="2">
    <source>
        <dbReference type="ARBA" id="ARBA00009425"/>
    </source>
</evidence>
<keyword evidence="4 7" id="KW-0812">Transmembrane</keyword>